<dbReference type="InterPro" id="IPR012341">
    <property type="entry name" value="6hp_glycosidase-like_sf"/>
</dbReference>
<dbReference type="AlphaFoldDB" id="A0A0H5NKR5"/>
<dbReference type="SUPFAM" id="SSF48208">
    <property type="entry name" value="Six-hairpin glycosidases"/>
    <property type="match status" value="1"/>
</dbReference>
<organism evidence="1 2">
    <name type="scientific">Nocardia farcinica</name>
    <dbReference type="NCBI Taxonomy" id="37329"/>
    <lineage>
        <taxon>Bacteria</taxon>
        <taxon>Bacillati</taxon>
        <taxon>Actinomycetota</taxon>
        <taxon>Actinomycetes</taxon>
        <taxon>Mycobacteriales</taxon>
        <taxon>Nocardiaceae</taxon>
        <taxon>Nocardia</taxon>
    </lineage>
</organism>
<dbReference type="Proteomes" id="UP000057820">
    <property type="component" value="Chromosome 1"/>
</dbReference>
<dbReference type="InterPro" id="IPR008928">
    <property type="entry name" value="6-hairpin_glycosidase_sf"/>
</dbReference>
<name>A0A0H5NKR5_NOCFR</name>
<accession>A0A0H5NKR5</accession>
<dbReference type="GO" id="GO:0005975">
    <property type="term" value="P:carbohydrate metabolic process"/>
    <property type="evidence" value="ECO:0007669"/>
    <property type="project" value="InterPro"/>
</dbReference>
<reference evidence="2" key="1">
    <citation type="submission" date="2015-03" db="EMBL/GenBank/DDBJ databases">
        <authorList>
            <consortium name="Pathogen Informatics"/>
        </authorList>
    </citation>
    <scope>NUCLEOTIDE SEQUENCE [LARGE SCALE GENOMIC DNA]</scope>
    <source>
        <strain evidence="2">NCTC11134</strain>
    </source>
</reference>
<dbReference type="KEGG" id="nfr:ERS450000_01519"/>
<sequence length="348" mass="37622">MPPSELPGVPWALTRSQCHRTGASIAAAQEPTGAIPWFPGGYTDPWDHVESAMALTVTGFRDEAVAAYRWSAETQRPDGSWPRQFRAGVVEDGGAETNFCAYLATGVYHHVLCTGDLNLAAELWPTVRAAVDFVLAAAGPQGQIYWAADEHGGVLAEALVTGCASIHHSLGCAVALAELMNDPRPEWAQARHRLGAALRHRPDLFTPKDRYSMDWYYPVLGGALRGPAAVARIDARWDDFVVGNIGIRCVADRPWVTGAETCELVMALDALGDDDRAHRLFAAMQHLRENDGSYWTGLVFADGKRWPEERTTWTAAAVVLAADALSRTTPANGLFRSTALPVPAPVGV</sequence>
<evidence type="ECO:0000313" key="2">
    <source>
        <dbReference type="Proteomes" id="UP000057820"/>
    </source>
</evidence>
<dbReference type="RefSeq" id="WP_060591529.1">
    <property type="nucleotide sequence ID" value="NZ_CP031418.1"/>
</dbReference>
<gene>
    <name evidence="1" type="ORF">ERS450000_01519</name>
</gene>
<dbReference type="EMBL" id="LN868938">
    <property type="protein sequence ID" value="CRY75794.1"/>
    <property type="molecule type" value="Genomic_DNA"/>
</dbReference>
<protein>
    <submittedName>
        <fullName evidence="1">Oligosaccharide amylase</fullName>
    </submittedName>
</protein>
<evidence type="ECO:0000313" key="1">
    <source>
        <dbReference type="EMBL" id="CRY75794.1"/>
    </source>
</evidence>
<proteinExistence type="predicted"/>
<dbReference type="Gene3D" id="1.50.10.10">
    <property type="match status" value="1"/>
</dbReference>